<reference evidence="1" key="1">
    <citation type="submission" date="2004-08" db="EMBL/GenBank/DDBJ databases">
        <title>Isolation and characterization of cytochrome P450 genes in barley.</title>
        <authorList>
            <person name="Nguyen D.-L."/>
        </authorList>
    </citation>
    <scope>NUCLEOTIDE SEQUENCE</scope>
    <source>
        <tissue evidence="1">Seedling</tissue>
    </source>
</reference>
<gene>
    <name evidence="1" type="primary">CYP P450</name>
</gene>
<protein>
    <submittedName>
        <fullName evidence="1">Cytochrome P450</fullName>
    </submittedName>
</protein>
<feature type="non-terminal residue" evidence="1">
    <location>
        <position position="35"/>
    </location>
</feature>
<feature type="non-terminal residue" evidence="1">
    <location>
        <position position="1"/>
    </location>
</feature>
<sequence length="35" mass="4273">EFRPERFSQRVCYIQIRVHFAYIHVLPFGPGHRLC</sequence>
<dbReference type="AlphaFoldDB" id="Q5IG06"/>
<proteinExistence type="predicted"/>
<dbReference type="EMBL" id="AY735987">
    <property type="protein sequence ID" value="AAW52239.1"/>
    <property type="molecule type" value="Genomic_DNA"/>
</dbReference>
<evidence type="ECO:0000313" key="1">
    <source>
        <dbReference type="EMBL" id="AAW52239.1"/>
    </source>
</evidence>
<accession>Q5IG06</accession>
<name>Q5IG06_HORVV</name>
<organism evidence="1">
    <name type="scientific">Hordeum vulgare subsp. vulgare</name>
    <name type="common">Domesticated barley</name>
    <dbReference type="NCBI Taxonomy" id="112509"/>
    <lineage>
        <taxon>Eukaryota</taxon>
        <taxon>Viridiplantae</taxon>
        <taxon>Streptophyta</taxon>
        <taxon>Embryophyta</taxon>
        <taxon>Tracheophyta</taxon>
        <taxon>Spermatophyta</taxon>
        <taxon>Magnoliopsida</taxon>
        <taxon>Liliopsida</taxon>
        <taxon>Poales</taxon>
        <taxon>Poaceae</taxon>
        <taxon>BOP clade</taxon>
        <taxon>Pooideae</taxon>
        <taxon>Triticodae</taxon>
        <taxon>Triticeae</taxon>
        <taxon>Hordeinae</taxon>
        <taxon>Hordeum</taxon>
    </lineage>
</organism>